<dbReference type="eggNOG" id="COG3206">
    <property type="taxonomic scope" value="Bacteria"/>
</dbReference>
<feature type="domain" description="Tyrosine-protein kinase G-rich" evidence="11">
    <location>
        <begin position="408"/>
        <end position="468"/>
    </location>
</feature>
<dbReference type="PANTHER" id="PTHR32309:SF13">
    <property type="entry name" value="FERRIC ENTEROBACTIN TRANSPORT PROTEIN FEPE"/>
    <property type="match status" value="1"/>
</dbReference>
<dbReference type="Gene3D" id="3.40.50.300">
    <property type="entry name" value="P-loop containing nucleotide triphosphate hydrolases"/>
    <property type="match status" value="1"/>
</dbReference>
<reference evidence="12 13" key="1">
    <citation type="journal article" date="2011" name="J. Bacteriol.">
        <title>Genome sequence of the mercury-methylating and pleomorphic Desulfovibrio africanus Strain Walvis Bay.</title>
        <authorList>
            <person name="Brown S.D."/>
            <person name="Wall J.D."/>
            <person name="Kucken A.M."/>
            <person name="Gilmour C.C."/>
            <person name="Podar M."/>
            <person name="Brandt C.C."/>
            <person name="Teshima H."/>
            <person name="Detter J.C."/>
            <person name="Han C.S."/>
            <person name="Land M.L."/>
            <person name="Lucas S."/>
            <person name="Han J."/>
            <person name="Pennacchio L."/>
            <person name="Nolan M."/>
            <person name="Pitluck S."/>
            <person name="Woyke T."/>
            <person name="Goodwin L."/>
            <person name="Palumbo A.V."/>
            <person name="Elias D.A."/>
        </authorList>
    </citation>
    <scope>NUCLEOTIDE SEQUENCE [LARGE SCALE GENOMIC DNA]</scope>
    <source>
        <strain evidence="12 13">Walvis Bay</strain>
    </source>
</reference>
<keyword evidence="6 9" id="KW-1133">Transmembrane helix</keyword>
<evidence type="ECO:0000259" key="11">
    <source>
        <dbReference type="Pfam" id="PF13807"/>
    </source>
</evidence>
<dbReference type="CDD" id="cd05387">
    <property type="entry name" value="BY-kinase"/>
    <property type="match status" value="1"/>
</dbReference>
<keyword evidence="3 9" id="KW-0812">Transmembrane</keyword>
<gene>
    <name evidence="12" type="ORF">Desaf_1145</name>
</gene>
<dbReference type="KEGG" id="daf:Desaf_1145"/>
<proteinExistence type="predicted"/>
<evidence type="ECO:0000256" key="9">
    <source>
        <dbReference type="SAM" id="Phobius"/>
    </source>
</evidence>
<protein>
    <submittedName>
        <fullName evidence="12">Lipopolysaccharide biosynthesis protein</fullName>
    </submittedName>
</protein>
<keyword evidence="8" id="KW-0175">Coiled coil</keyword>
<keyword evidence="2" id="KW-1003">Cell membrane</keyword>
<dbReference type="Proteomes" id="UP000007844">
    <property type="component" value="Chromosome"/>
</dbReference>
<feature type="coiled-coil region" evidence="8">
    <location>
        <begin position="378"/>
        <end position="412"/>
    </location>
</feature>
<dbReference type="InterPro" id="IPR050445">
    <property type="entry name" value="Bact_polysacc_biosynth/exp"/>
</dbReference>
<name>F3YXP3_DESAF</name>
<evidence type="ECO:0000313" key="13">
    <source>
        <dbReference type="Proteomes" id="UP000007844"/>
    </source>
</evidence>
<keyword evidence="13" id="KW-1185">Reference proteome</keyword>
<dbReference type="EMBL" id="CP003221">
    <property type="protein sequence ID" value="EGJ49487.1"/>
    <property type="molecule type" value="Genomic_DNA"/>
</dbReference>
<keyword evidence="4" id="KW-0547">Nucleotide-binding</keyword>
<dbReference type="RefSeq" id="WP_014259293.1">
    <property type="nucleotide sequence ID" value="NC_016629.1"/>
</dbReference>
<feature type="coiled-coil region" evidence="8">
    <location>
        <begin position="202"/>
        <end position="252"/>
    </location>
</feature>
<dbReference type="eggNOG" id="COG0489">
    <property type="taxonomic scope" value="Bacteria"/>
</dbReference>
<sequence>MANDAFRRKYTMRDVAGALFRRKGLIFGVAAFCTLAVAGVTFLVPPVYKSSATMLLRLGRESVAMDPSMSAEINPVLSLGQARDAEMKTEMEILRSEDLAAIVVRELGPERVLREFGPDQVLHKPPPASMSKSEVLGLAVREFLKRLEVGAPVQGNTLLVTYEAEDPNFARYALSIFLDRYRDYHAEVYRSGGSSVFFEQQTHALRDEVNALEQQLSEYKRETNTADLEGERALLMERLKEARAKLDEVGNSLDSSISKVDFLGRTLAELPREVVTGRVEGVANSASEAMRAKLFELRVRYQEMRSKYYDDSLPMVSLKREIEEAERMVAQEEPYHAQKSFGLNAVREEIRGQLLAEQAQEKALGVQKAGLATQIDAMEWQLRRIIEAERSLRSMERERNIKEENYRKYAQLAEQARIDSALVDKRISNLSVIQAPSLPMKPYKPKKALNLAMGLFVGLFGGLTLAMLMEIMDQRLSRPEELAALGVTALAALPKFRYVSDRISIESHPTGKSMLPDSPRGAPPAVAGKRLPATVAQMPLLRSFRVLTDRVLVKSLKEGDHKSLLFTSSNAGEGVTFIATRIANLLASGCRERVLLIDGDVHSPSLHSFFGFSLDTPGFIDLASGKAELADVVRRSLIPGLDIIHAGQSNNGHMHMPSFQMLQAGGMSKLLKVLEGRYDHILIDGAPVQENSSALCLSKIVDGVVLVVEAEKTRRQVVQHTLDLLSGVNAKVLGGVLNKRNFHLPRWLYQRL</sequence>
<accession>F3YXP3</accession>
<evidence type="ECO:0000259" key="10">
    <source>
        <dbReference type="Pfam" id="PF02706"/>
    </source>
</evidence>
<feature type="transmembrane region" description="Helical" evidence="9">
    <location>
        <begin position="25"/>
        <end position="48"/>
    </location>
</feature>
<comment type="subcellular location">
    <subcellularLocation>
        <location evidence="1">Cell membrane</location>
        <topology evidence="1">Multi-pass membrane protein</topology>
    </subcellularLocation>
</comment>
<dbReference type="AlphaFoldDB" id="F3YXP3"/>
<dbReference type="GO" id="GO:0004713">
    <property type="term" value="F:protein tyrosine kinase activity"/>
    <property type="evidence" value="ECO:0007669"/>
    <property type="project" value="TreeGrafter"/>
</dbReference>
<evidence type="ECO:0000256" key="2">
    <source>
        <dbReference type="ARBA" id="ARBA00022475"/>
    </source>
</evidence>
<evidence type="ECO:0000313" key="12">
    <source>
        <dbReference type="EMBL" id="EGJ49487.1"/>
    </source>
</evidence>
<organism evidence="12 13">
    <name type="scientific">Desulfocurvibacter africanus subsp. africanus str. Walvis Bay</name>
    <dbReference type="NCBI Taxonomy" id="690850"/>
    <lineage>
        <taxon>Bacteria</taxon>
        <taxon>Pseudomonadati</taxon>
        <taxon>Thermodesulfobacteriota</taxon>
        <taxon>Desulfovibrionia</taxon>
        <taxon>Desulfovibrionales</taxon>
        <taxon>Desulfovibrionaceae</taxon>
        <taxon>Desulfocurvibacter</taxon>
    </lineage>
</organism>
<dbReference type="InterPro" id="IPR005702">
    <property type="entry name" value="Wzc-like_C"/>
</dbReference>
<dbReference type="InterPro" id="IPR032807">
    <property type="entry name" value="GNVR"/>
</dbReference>
<evidence type="ECO:0000256" key="3">
    <source>
        <dbReference type="ARBA" id="ARBA00022692"/>
    </source>
</evidence>
<dbReference type="GO" id="GO:0005886">
    <property type="term" value="C:plasma membrane"/>
    <property type="evidence" value="ECO:0007669"/>
    <property type="project" value="UniProtKB-SubCell"/>
</dbReference>
<dbReference type="InterPro" id="IPR027417">
    <property type="entry name" value="P-loop_NTPase"/>
</dbReference>
<dbReference type="Pfam" id="PF13807">
    <property type="entry name" value="GNVR"/>
    <property type="match status" value="1"/>
</dbReference>
<dbReference type="HOGENOM" id="CLU_009912_2_1_7"/>
<feature type="domain" description="Polysaccharide chain length determinant N-terminal" evidence="10">
    <location>
        <begin position="14"/>
        <end position="107"/>
    </location>
</feature>
<dbReference type="STRING" id="690850.Desaf_1145"/>
<dbReference type="Pfam" id="PF02706">
    <property type="entry name" value="Wzz"/>
    <property type="match status" value="1"/>
</dbReference>
<evidence type="ECO:0000256" key="5">
    <source>
        <dbReference type="ARBA" id="ARBA00022840"/>
    </source>
</evidence>
<dbReference type="PANTHER" id="PTHR32309">
    <property type="entry name" value="TYROSINE-PROTEIN KINASE"/>
    <property type="match status" value="1"/>
</dbReference>
<dbReference type="InterPro" id="IPR003856">
    <property type="entry name" value="LPS_length_determ_N"/>
</dbReference>
<dbReference type="SUPFAM" id="SSF52540">
    <property type="entry name" value="P-loop containing nucleoside triphosphate hydrolases"/>
    <property type="match status" value="1"/>
</dbReference>
<evidence type="ECO:0000256" key="7">
    <source>
        <dbReference type="ARBA" id="ARBA00023136"/>
    </source>
</evidence>
<keyword evidence="5" id="KW-0067">ATP-binding</keyword>
<evidence type="ECO:0000256" key="8">
    <source>
        <dbReference type="SAM" id="Coils"/>
    </source>
</evidence>
<evidence type="ECO:0000256" key="1">
    <source>
        <dbReference type="ARBA" id="ARBA00004651"/>
    </source>
</evidence>
<keyword evidence="7 9" id="KW-0472">Membrane</keyword>
<evidence type="ECO:0000256" key="4">
    <source>
        <dbReference type="ARBA" id="ARBA00022741"/>
    </source>
</evidence>
<evidence type="ECO:0000256" key="6">
    <source>
        <dbReference type="ARBA" id="ARBA00022989"/>
    </source>
</evidence>